<accession>A0A833WDW5</accession>
<gene>
    <name evidence="2" type="ORF">GN244_ATG09216</name>
</gene>
<keyword evidence="3" id="KW-1185">Reference proteome</keyword>
<dbReference type="Proteomes" id="UP000602510">
    <property type="component" value="Unassembled WGS sequence"/>
</dbReference>
<keyword evidence="1" id="KW-0732">Signal</keyword>
<sequence length="232" mass="25795">MMVLVRVALLVTTVFVASADPAYASKISLAVTSNRAIETPPTRFLRAYTTNGEERGISVSFPGLEKISKAFTTRKTSQLQGLLKADDNIDDAFKTLGLSTMHIGNPKTGSIETKKVVELFSSKNFKVWSQHAASTYKGNPDDAMLTALTKVFGEKKVATMILLGKDSRSSKSAAKKLETAQFNKWYTTDKLAPDEVLKKVLDVDRQKIHANSRAKFIWGDYMTYVQKRVKNY</sequence>
<organism evidence="2 3">
    <name type="scientific">Phytophthora infestans</name>
    <name type="common">Potato late blight agent</name>
    <name type="synonym">Botrytis infestans</name>
    <dbReference type="NCBI Taxonomy" id="4787"/>
    <lineage>
        <taxon>Eukaryota</taxon>
        <taxon>Sar</taxon>
        <taxon>Stramenopiles</taxon>
        <taxon>Oomycota</taxon>
        <taxon>Peronosporomycetes</taxon>
        <taxon>Peronosporales</taxon>
        <taxon>Peronosporaceae</taxon>
        <taxon>Phytophthora</taxon>
    </lineage>
</organism>
<dbReference type="AlphaFoldDB" id="A0A833WDW5"/>
<proteinExistence type="predicted"/>
<evidence type="ECO:0000313" key="3">
    <source>
        <dbReference type="Proteomes" id="UP000602510"/>
    </source>
</evidence>
<dbReference type="OMA" id="HEYPREK"/>
<name>A0A833WDW5_PHYIN</name>
<reference evidence="2" key="1">
    <citation type="submission" date="2020-04" db="EMBL/GenBank/DDBJ databases">
        <title>Hybrid Assembly of Korean Phytophthora infestans isolates.</title>
        <authorList>
            <person name="Prokchorchik M."/>
            <person name="Lee Y."/>
            <person name="Seo J."/>
            <person name="Cho J.-H."/>
            <person name="Park Y.-E."/>
            <person name="Jang D.-C."/>
            <person name="Im J.-S."/>
            <person name="Choi J.-G."/>
            <person name="Park H.-J."/>
            <person name="Lee G.-B."/>
            <person name="Lee Y.-G."/>
            <person name="Hong S.-Y."/>
            <person name="Cho K."/>
            <person name="Sohn K.H."/>
        </authorList>
    </citation>
    <scope>NUCLEOTIDE SEQUENCE</scope>
    <source>
        <strain evidence="2">KR_1_A1</strain>
    </source>
</reference>
<feature type="chain" id="PRO_5032368483" description="Secreted RxLR effector peptide protein" evidence="1">
    <location>
        <begin position="20"/>
        <end position="232"/>
    </location>
</feature>
<comment type="caution">
    <text evidence="2">The sequence shown here is derived from an EMBL/GenBank/DDBJ whole genome shotgun (WGS) entry which is preliminary data.</text>
</comment>
<dbReference type="EMBL" id="WSZM01000190">
    <property type="protein sequence ID" value="KAF4038688.1"/>
    <property type="molecule type" value="Genomic_DNA"/>
</dbReference>
<feature type="signal peptide" evidence="1">
    <location>
        <begin position="1"/>
        <end position="19"/>
    </location>
</feature>
<evidence type="ECO:0000313" key="2">
    <source>
        <dbReference type="EMBL" id="KAF4038688.1"/>
    </source>
</evidence>
<protein>
    <recommendedName>
        <fullName evidence="4">Secreted RxLR effector peptide protein</fullName>
    </recommendedName>
</protein>
<evidence type="ECO:0008006" key="4">
    <source>
        <dbReference type="Google" id="ProtNLM"/>
    </source>
</evidence>
<evidence type="ECO:0000256" key="1">
    <source>
        <dbReference type="SAM" id="SignalP"/>
    </source>
</evidence>